<dbReference type="AlphaFoldDB" id="A0A918ZVS8"/>
<dbReference type="InterPro" id="IPR051923">
    <property type="entry name" value="Glycosyl_Hydrolase_39"/>
</dbReference>
<dbReference type="SUPFAM" id="SSF51445">
    <property type="entry name" value="(Trans)glycosidases"/>
    <property type="match status" value="1"/>
</dbReference>
<keyword evidence="2" id="KW-0378">Hydrolase</keyword>
<evidence type="ECO:0000313" key="7">
    <source>
        <dbReference type="Proteomes" id="UP000608024"/>
    </source>
</evidence>
<dbReference type="InterPro" id="IPR049166">
    <property type="entry name" value="GH39_cat"/>
</dbReference>
<evidence type="ECO:0000313" key="6">
    <source>
        <dbReference type="EMBL" id="GHE71187.1"/>
    </source>
</evidence>
<comment type="similarity">
    <text evidence="1">Belongs to the glycosyl hydrolase 39 family.</text>
</comment>
<proteinExistence type="inferred from homology"/>
<dbReference type="Pfam" id="PF01229">
    <property type="entry name" value="Glyco_hydro_39"/>
    <property type="match status" value="1"/>
</dbReference>
<feature type="region of interest" description="Disordered" evidence="4">
    <location>
        <begin position="18"/>
        <end position="43"/>
    </location>
</feature>
<name>A0A918ZVS8_9ACTN</name>
<evidence type="ECO:0000256" key="4">
    <source>
        <dbReference type="SAM" id="MobiDB-lite"/>
    </source>
</evidence>
<dbReference type="Proteomes" id="UP000608024">
    <property type="component" value="Unassembled WGS sequence"/>
</dbReference>
<protein>
    <recommendedName>
        <fullName evidence="5">Glycosyl hydrolases family 39 N-terminal catalytic domain-containing protein</fullName>
    </recommendedName>
</protein>
<dbReference type="EMBL" id="BNBT01000072">
    <property type="protein sequence ID" value="GHE71187.1"/>
    <property type="molecule type" value="Genomic_DNA"/>
</dbReference>
<accession>A0A918ZVS8</accession>
<dbReference type="PANTHER" id="PTHR12631:SF10">
    <property type="entry name" value="BETA-XYLOSIDASE-LIKE PROTEIN-RELATED"/>
    <property type="match status" value="1"/>
</dbReference>
<keyword evidence="7" id="KW-1185">Reference proteome</keyword>
<keyword evidence="3" id="KW-0326">Glycosidase</keyword>
<evidence type="ECO:0000256" key="2">
    <source>
        <dbReference type="ARBA" id="ARBA00022801"/>
    </source>
</evidence>
<reference evidence="6" key="2">
    <citation type="submission" date="2020-09" db="EMBL/GenBank/DDBJ databases">
        <authorList>
            <person name="Sun Q."/>
            <person name="Ohkuma M."/>
        </authorList>
    </citation>
    <scope>NUCLEOTIDE SEQUENCE</scope>
    <source>
        <strain evidence="6">JCM 4784</strain>
    </source>
</reference>
<organism evidence="6 7">
    <name type="scientific">Streptomyces longispororuber</name>
    <dbReference type="NCBI Taxonomy" id="68230"/>
    <lineage>
        <taxon>Bacteria</taxon>
        <taxon>Bacillati</taxon>
        <taxon>Actinomycetota</taxon>
        <taxon>Actinomycetes</taxon>
        <taxon>Kitasatosporales</taxon>
        <taxon>Streptomycetaceae</taxon>
        <taxon>Streptomyces</taxon>
    </lineage>
</organism>
<gene>
    <name evidence="6" type="ORF">GCM10018785_44400</name>
</gene>
<dbReference type="GO" id="GO:0004553">
    <property type="term" value="F:hydrolase activity, hydrolyzing O-glycosyl compounds"/>
    <property type="evidence" value="ECO:0007669"/>
    <property type="project" value="TreeGrafter"/>
</dbReference>
<evidence type="ECO:0000256" key="3">
    <source>
        <dbReference type="ARBA" id="ARBA00023295"/>
    </source>
</evidence>
<feature type="domain" description="Glycosyl hydrolases family 39 N-terminal catalytic" evidence="5">
    <location>
        <begin position="99"/>
        <end position="232"/>
    </location>
</feature>
<evidence type="ECO:0000256" key="1">
    <source>
        <dbReference type="ARBA" id="ARBA00008875"/>
    </source>
</evidence>
<comment type="caution">
    <text evidence="6">The sequence shown here is derived from an EMBL/GenBank/DDBJ whole genome shotgun (WGS) entry which is preliminary data.</text>
</comment>
<dbReference type="Gene3D" id="3.20.20.80">
    <property type="entry name" value="Glycosidases"/>
    <property type="match status" value="1"/>
</dbReference>
<reference evidence="6" key="1">
    <citation type="journal article" date="2014" name="Int. J. Syst. Evol. Microbiol.">
        <title>Complete genome sequence of Corynebacterium casei LMG S-19264T (=DSM 44701T), isolated from a smear-ripened cheese.</title>
        <authorList>
            <consortium name="US DOE Joint Genome Institute (JGI-PGF)"/>
            <person name="Walter F."/>
            <person name="Albersmeier A."/>
            <person name="Kalinowski J."/>
            <person name="Ruckert C."/>
        </authorList>
    </citation>
    <scope>NUCLEOTIDE SEQUENCE</scope>
    <source>
        <strain evidence="6">JCM 4784</strain>
    </source>
</reference>
<feature type="compositionally biased region" description="Basic and acidic residues" evidence="4">
    <location>
        <begin position="18"/>
        <end position="33"/>
    </location>
</feature>
<dbReference type="PANTHER" id="PTHR12631">
    <property type="entry name" value="ALPHA-L-IDURONIDASE"/>
    <property type="match status" value="1"/>
</dbReference>
<sequence>MGAAALALVLTMLTLPDERGSTRGTTKDGDKVHGTPADPPPARVRGAVGWGFTHTQYSADEGDDAAVARVKKLLKDQPRPLPQIQHVMGWGAGNPEPVKGRYDFGDLDRRIDFVRATGGTPVVTLCCAPDWMKGGKSGVGNTNWSQASLETAPKPEHFDDYAALAATVAKRYPDVRHFIVWNELKGFWNGAEQRWDYEGYTRLYNLVYKALKDVDPDIMVGGPYVGMTSIDPRQDDGVAEDLKGPWGGVDQRVVDAFEHWNEHKAGADFVVVDGASYTADDELLPDEFRATEKLTAVSRWVRQRTGGLPLWWAEYYVEPGDDEDNRDDWSEAHRVAVHATGLIALARGGTTSGFYWNPQKRGERCAGCLWTSTERADGGRELPILDLVARFAAAFPPGTRYEKVAVAADDEPNVRVLADDDTVLVVNVLDRPISAKVDGRRFDLPGHGVKWLAR</sequence>
<evidence type="ECO:0000259" key="5">
    <source>
        <dbReference type="Pfam" id="PF01229"/>
    </source>
</evidence>
<dbReference type="InterPro" id="IPR017853">
    <property type="entry name" value="GH"/>
</dbReference>